<dbReference type="SUPFAM" id="SSF46894">
    <property type="entry name" value="C-terminal effector domain of the bipartite response regulators"/>
    <property type="match status" value="1"/>
</dbReference>
<dbReference type="OrthoDB" id="7556122at2"/>
<evidence type="ECO:0000256" key="1">
    <source>
        <dbReference type="ARBA" id="ARBA00023125"/>
    </source>
</evidence>
<dbReference type="PROSITE" id="PS51755">
    <property type="entry name" value="OMPR_PHOB"/>
    <property type="match status" value="1"/>
</dbReference>
<evidence type="ECO:0000313" key="6">
    <source>
        <dbReference type="EMBL" id="TDB65911.1"/>
    </source>
</evidence>
<reference evidence="6 7" key="1">
    <citation type="submission" date="2019-02" db="EMBL/GenBank/DDBJ databases">
        <title>Arundinibacter roseus gen. nov., sp. nov., a new member of the family Cytophagaceae.</title>
        <authorList>
            <person name="Szuroczki S."/>
            <person name="Khayer B."/>
            <person name="Sproer C."/>
            <person name="Toumi M."/>
            <person name="Szabo A."/>
            <person name="Felfoldi T."/>
            <person name="Schumann P."/>
            <person name="Toth E."/>
        </authorList>
    </citation>
    <scope>NUCLEOTIDE SEQUENCE [LARGE SCALE GENOMIC DNA]</scope>
    <source>
        <strain evidence="6 7">DMA-k-7a</strain>
    </source>
</reference>
<feature type="DNA-binding region" description="OmpR/PhoB-type" evidence="2">
    <location>
        <begin position="192"/>
        <end position="289"/>
    </location>
</feature>
<dbReference type="InterPro" id="IPR016032">
    <property type="entry name" value="Sig_transdc_resp-reg_C-effctor"/>
</dbReference>
<dbReference type="GO" id="GO:0006355">
    <property type="term" value="P:regulation of DNA-templated transcription"/>
    <property type="evidence" value="ECO:0007669"/>
    <property type="project" value="InterPro"/>
</dbReference>
<dbReference type="EMBL" id="SMJU01000005">
    <property type="protein sequence ID" value="TDB65911.1"/>
    <property type="molecule type" value="Genomic_DNA"/>
</dbReference>
<feature type="transmembrane region" description="Helical" evidence="3">
    <location>
        <begin position="158"/>
        <end position="178"/>
    </location>
</feature>
<feature type="signal peptide" evidence="4">
    <location>
        <begin position="1"/>
        <end position="24"/>
    </location>
</feature>
<feature type="domain" description="OmpR/PhoB-type" evidence="5">
    <location>
        <begin position="192"/>
        <end position="289"/>
    </location>
</feature>
<evidence type="ECO:0000259" key="5">
    <source>
        <dbReference type="PROSITE" id="PS51755"/>
    </source>
</evidence>
<dbReference type="GO" id="GO:0000160">
    <property type="term" value="P:phosphorelay signal transduction system"/>
    <property type="evidence" value="ECO:0007669"/>
    <property type="project" value="InterPro"/>
</dbReference>
<evidence type="ECO:0000256" key="3">
    <source>
        <dbReference type="SAM" id="Phobius"/>
    </source>
</evidence>
<dbReference type="InterPro" id="IPR036388">
    <property type="entry name" value="WH-like_DNA-bd_sf"/>
</dbReference>
<dbReference type="RefSeq" id="WP_132116753.1">
    <property type="nucleotide sequence ID" value="NZ_SMJU01000005.1"/>
</dbReference>
<gene>
    <name evidence="6" type="ORF">EZE20_09085</name>
</gene>
<proteinExistence type="predicted"/>
<keyword evidence="1 2" id="KW-0238">DNA-binding</keyword>
<evidence type="ECO:0000256" key="2">
    <source>
        <dbReference type="PROSITE-ProRule" id="PRU01091"/>
    </source>
</evidence>
<keyword evidence="3" id="KW-1133">Transmembrane helix</keyword>
<dbReference type="SMART" id="SM00862">
    <property type="entry name" value="Trans_reg_C"/>
    <property type="match status" value="1"/>
</dbReference>
<keyword evidence="7" id="KW-1185">Reference proteome</keyword>
<organism evidence="6 7">
    <name type="scientific">Arundinibacter roseus</name>
    <dbReference type="NCBI Taxonomy" id="2070510"/>
    <lineage>
        <taxon>Bacteria</taxon>
        <taxon>Pseudomonadati</taxon>
        <taxon>Bacteroidota</taxon>
        <taxon>Cytophagia</taxon>
        <taxon>Cytophagales</taxon>
        <taxon>Spirosomataceae</taxon>
        <taxon>Arundinibacter</taxon>
    </lineage>
</organism>
<keyword evidence="3" id="KW-0472">Membrane</keyword>
<dbReference type="Gene3D" id="1.10.10.10">
    <property type="entry name" value="Winged helix-like DNA-binding domain superfamily/Winged helix DNA-binding domain"/>
    <property type="match status" value="1"/>
</dbReference>
<evidence type="ECO:0000313" key="7">
    <source>
        <dbReference type="Proteomes" id="UP000295706"/>
    </source>
</evidence>
<keyword evidence="3" id="KW-0812">Transmembrane</keyword>
<keyword evidence="4" id="KW-0732">Signal</keyword>
<comment type="caution">
    <text evidence="6">The sequence shown here is derived from an EMBL/GenBank/DDBJ whole genome shotgun (WGS) entry which is preliminary data.</text>
</comment>
<protein>
    <submittedName>
        <fullName evidence="6">Response regulator transcription factor</fullName>
    </submittedName>
</protein>
<dbReference type="AlphaFoldDB" id="A0A4R4KH15"/>
<feature type="chain" id="PRO_5020367840" evidence="4">
    <location>
        <begin position="25"/>
        <end position="291"/>
    </location>
</feature>
<name>A0A4R4KH15_9BACT</name>
<dbReference type="GO" id="GO:0003677">
    <property type="term" value="F:DNA binding"/>
    <property type="evidence" value="ECO:0007669"/>
    <property type="project" value="UniProtKB-UniRule"/>
</dbReference>
<dbReference type="Proteomes" id="UP000295706">
    <property type="component" value="Unassembled WGS sequence"/>
</dbReference>
<dbReference type="InterPro" id="IPR001867">
    <property type="entry name" value="OmpR/PhoB-type_DNA-bd"/>
</dbReference>
<accession>A0A4R4KH15</accession>
<sequence length="291" mass="32093">MVKKRIVFGSLWLLMFCTGNFLLAASEKELAPEAFAQHVNLALRRTAHGLLLAQGDSTSAIAPVQNPQEGVFTIQLEKAFEYDRIPQLLQESLTLHHISEAYDVAVLNCNTKEIALGYTFLDLAEPEGVPCNGRIQESGCYVLQISFQKATPTKADTGAVWAGALGILLAGAGALVWYRGRQKTPEQPESDKHLISFGQTTFNPAEQTLVVAGMPHALTYREAKLLRLFALHPNQLLERDFILKSVWEDEGISVGRSVDVFVSRLRKLLQHDSTLRIASVHGVGYRLEVAA</sequence>
<dbReference type="CDD" id="cd00383">
    <property type="entry name" value="trans_reg_C"/>
    <property type="match status" value="1"/>
</dbReference>
<evidence type="ECO:0000256" key="4">
    <source>
        <dbReference type="SAM" id="SignalP"/>
    </source>
</evidence>
<dbReference type="Pfam" id="PF00486">
    <property type="entry name" value="Trans_reg_C"/>
    <property type="match status" value="1"/>
</dbReference>